<dbReference type="Gene3D" id="3.10.350.10">
    <property type="entry name" value="LysM domain"/>
    <property type="match status" value="1"/>
</dbReference>
<dbReference type="RefSeq" id="WP_099957922.1">
    <property type="nucleotide sequence ID" value="NZ_PEQY01000001.1"/>
</dbReference>
<comment type="caution">
    <text evidence="2">The sequence shown here is derived from an EMBL/GenBank/DDBJ whole genome shotgun (WGS) entry which is preliminary data.</text>
</comment>
<dbReference type="SUPFAM" id="SSF54106">
    <property type="entry name" value="LysM domain"/>
    <property type="match status" value="1"/>
</dbReference>
<evidence type="ECO:0000313" key="3">
    <source>
        <dbReference type="Proteomes" id="UP000229011"/>
    </source>
</evidence>
<dbReference type="CDD" id="cd00118">
    <property type="entry name" value="LysM"/>
    <property type="match status" value="1"/>
</dbReference>
<proteinExistence type="predicted"/>
<dbReference type="SMART" id="SM00257">
    <property type="entry name" value="LysM"/>
    <property type="match status" value="1"/>
</dbReference>
<accession>A0A2G9EE11</accession>
<reference evidence="2 3" key="1">
    <citation type="submission" date="2017-11" db="EMBL/GenBank/DDBJ databases">
        <title>Genome sequencing of Fusobacterium periodonticum KCOM 1259.</title>
        <authorList>
            <person name="Kook J.-K."/>
            <person name="Park S.-N."/>
            <person name="Lim Y.K."/>
        </authorList>
    </citation>
    <scope>NUCLEOTIDE SEQUENCE [LARGE SCALE GENOMIC DNA]</scope>
    <source>
        <strain evidence="2 3">KCOM 1259</strain>
    </source>
</reference>
<name>A0A2G9EE11_9FUSO</name>
<dbReference type="AlphaFoldDB" id="A0A2G9EE11"/>
<dbReference type="InterPro" id="IPR036779">
    <property type="entry name" value="LysM_dom_sf"/>
</dbReference>
<dbReference type="InterPro" id="IPR018392">
    <property type="entry name" value="LysM"/>
</dbReference>
<dbReference type="GeneID" id="93327080"/>
<dbReference type="Pfam" id="PF01476">
    <property type="entry name" value="LysM"/>
    <property type="match status" value="1"/>
</dbReference>
<organism evidence="2 3">
    <name type="scientific">Fusobacterium pseudoperiodonticum</name>
    <dbReference type="NCBI Taxonomy" id="2663009"/>
    <lineage>
        <taxon>Bacteria</taxon>
        <taxon>Fusobacteriati</taxon>
        <taxon>Fusobacteriota</taxon>
        <taxon>Fusobacteriia</taxon>
        <taxon>Fusobacteriales</taxon>
        <taxon>Fusobacteriaceae</taxon>
        <taxon>Fusobacterium</taxon>
    </lineage>
</organism>
<evidence type="ECO:0000313" key="2">
    <source>
        <dbReference type="EMBL" id="PIM79153.1"/>
    </source>
</evidence>
<feature type="domain" description="LysM" evidence="1">
    <location>
        <begin position="183"/>
        <end position="230"/>
    </location>
</feature>
<gene>
    <name evidence="2" type="ORF">CTM71_01165</name>
</gene>
<dbReference type="EMBL" id="PEQY01000001">
    <property type="protein sequence ID" value="PIM79153.1"/>
    <property type="molecule type" value="Genomic_DNA"/>
</dbReference>
<sequence>MNNFMIDKGYIFYLDGILVPITPSSITTKINNKNKVVTLINDGDFNILKEEGLKEFTFDMCLPAYKYPFARGVLLPINYYLNMLNFLKNSKKPFRFIVIREGAIGSSGYNTTMLVSLENYEIKEEAGNGRDVVVSVTLKEYKNVKSTLFKYIDIGAQAIGTALSVATFISTKTRDSSSKKAQRTYKVKEGDTLYIIAKKELGDANKCNFLKELNKLSSIHDIKSGQVIRLE</sequence>
<protein>
    <submittedName>
        <fullName evidence="2">Peptidoglycan-binding protein</fullName>
    </submittedName>
</protein>
<dbReference type="Proteomes" id="UP000229011">
    <property type="component" value="Unassembled WGS sequence"/>
</dbReference>
<dbReference type="PROSITE" id="PS51782">
    <property type="entry name" value="LYSM"/>
    <property type="match status" value="1"/>
</dbReference>
<evidence type="ECO:0000259" key="1">
    <source>
        <dbReference type="PROSITE" id="PS51782"/>
    </source>
</evidence>